<evidence type="ECO:0000313" key="2">
    <source>
        <dbReference type="Proteomes" id="UP000643701"/>
    </source>
</evidence>
<name>A0A967AD87_9FLAO</name>
<organism evidence="1 2">
    <name type="scientific">Psychroflexus maritimus</name>
    <dbReference type="NCBI Taxonomy" id="2714865"/>
    <lineage>
        <taxon>Bacteria</taxon>
        <taxon>Pseudomonadati</taxon>
        <taxon>Bacteroidota</taxon>
        <taxon>Flavobacteriia</taxon>
        <taxon>Flavobacteriales</taxon>
        <taxon>Flavobacteriaceae</taxon>
        <taxon>Psychroflexus</taxon>
    </lineage>
</organism>
<keyword evidence="2" id="KW-1185">Reference proteome</keyword>
<comment type="caution">
    <text evidence="1">The sequence shown here is derived from an EMBL/GenBank/DDBJ whole genome shotgun (WGS) entry which is preliminary data.</text>
</comment>
<evidence type="ECO:0000313" key="1">
    <source>
        <dbReference type="EMBL" id="NGZ90129.1"/>
    </source>
</evidence>
<gene>
    <name evidence="1" type="ORF">G7034_07680</name>
</gene>
<dbReference type="Proteomes" id="UP000643701">
    <property type="component" value="Unassembled WGS sequence"/>
</dbReference>
<dbReference type="EMBL" id="JAANAS010000051">
    <property type="protein sequence ID" value="NGZ90129.1"/>
    <property type="molecule type" value="Genomic_DNA"/>
</dbReference>
<reference evidence="1" key="1">
    <citation type="submission" date="2020-03" db="EMBL/GenBank/DDBJ databases">
        <title>Psychroflexus Maritimus sp. nov., isolate from marine sediment.</title>
        <authorList>
            <person name="Zhong Y.-L."/>
        </authorList>
    </citation>
    <scope>NUCLEOTIDE SEQUENCE</scope>
    <source>
        <strain evidence="1">C1</strain>
    </source>
</reference>
<accession>A0A967AD87</accession>
<dbReference type="RefSeq" id="WP_166400385.1">
    <property type="nucleotide sequence ID" value="NZ_JAANAS010000051.1"/>
</dbReference>
<dbReference type="AlphaFoldDB" id="A0A967AD87"/>
<sequence>MASIKQLKRDLNNAIGEVIEGTMIHQMVNSKEDSSKTDELIDDSIAAFDELISKINNKEVENRKKHLKKVNQDIDQKLGDLVERLNSL</sequence>
<protein>
    <submittedName>
        <fullName evidence="1">Uncharacterized protein</fullName>
    </submittedName>
</protein>
<proteinExistence type="predicted"/>